<organism evidence="2 3">
    <name type="scientific">Streblomastix strix</name>
    <dbReference type="NCBI Taxonomy" id="222440"/>
    <lineage>
        <taxon>Eukaryota</taxon>
        <taxon>Metamonada</taxon>
        <taxon>Preaxostyla</taxon>
        <taxon>Oxymonadida</taxon>
        <taxon>Streblomastigidae</taxon>
        <taxon>Streblomastix</taxon>
    </lineage>
</organism>
<sequence>MKHCDALRLNMTRVIFDNRAGSRTRTPLKTSVENIPEIQIMEKFNPDPIVFENVNEFKQYLAMNKEEIEKLSTLKLNMQYKIKGVTQINKTLQVFPLPRYPMRSEVQGDQDGFHYEKSKIKPNDIQDTVTNPNPNDQPRQFQYQMLNDPLDEFVDDEDDEYDDI</sequence>
<feature type="region of interest" description="Disordered" evidence="1">
    <location>
        <begin position="119"/>
        <end position="140"/>
    </location>
</feature>
<proteinExistence type="predicted"/>
<evidence type="ECO:0000313" key="2">
    <source>
        <dbReference type="EMBL" id="KAA6398329.1"/>
    </source>
</evidence>
<name>A0A5J4WVT4_9EUKA</name>
<gene>
    <name evidence="2" type="ORF">EZS28_006137</name>
</gene>
<dbReference type="EMBL" id="SNRW01000980">
    <property type="protein sequence ID" value="KAA6398329.1"/>
    <property type="molecule type" value="Genomic_DNA"/>
</dbReference>
<comment type="caution">
    <text evidence="2">The sequence shown here is derived from an EMBL/GenBank/DDBJ whole genome shotgun (WGS) entry which is preliminary data.</text>
</comment>
<evidence type="ECO:0000313" key="3">
    <source>
        <dbReference type="Proteomes" id="UP000324800"/>
    </source>
</evidence>
<feature type="compositionally biased region" description="Polar residues" evidence="1">
    <location>
        <begin position="125"/>
        <end position="140"/>
    </location>
</feature>
<evidence type="ECO:0000256" key="1">
    <source>
        <dbReference type="SAM" id="MobiDB-lite"/>
    </source>
</evidence>
<dbReference type="Proteomes" id="UP000324800">
    <property type="component" value="Unassembled WGS sequence"/>
</dbReference>
<accession>A0A5J4WVT4</accession>
<reference evidence="2 3" key="1">
    <citation type="submission" date="2019-03" db="EMBL/GenBank/DDBJ databases">
        <title>Single cell metagenomics reveals metabolic interactions within the superorganism composed of flagellate Streblomastix strix and complex community of Bacteroidetes bacteria on its surface.</title>
        <authorList>
            <person name="Treitli S.C."/>
            <person name="Kolisko M."/>
            <person name="Husnik F."/>
            <person name="Keeling P."/>
            <person name="Hampl V."/>
        </authorList>
    </citation>
    <scope>NUCLEOTIDE SEQUENCE [LARGE SCALE GENOMIC DNA]</scope>
    <source>
        <strain evidence="2">ST1C</strain>
    </source>
</reference>
<protein>
    <submittedName>
        <fullName evidence="2">Uncharacterized protein</fullName>
    </submittedName>
</protein>
<dbReference type="AlphaFoldDB" id="A0A5J4WVT4"/>